<protein>
    <submittedName>
        <fullName evidence="1">29930_t:CDS:1</fullName>
    </submittedName>
</protein>
<reference evidence="1 2" key="1">
    <citation type="submission" date="2021-06" db="EMBL/GenBank/DDBJ databases">
        <authorList>
            <person name="Kallberg Y."/>
            <person name="Tangrot J."/>
            <person name="Rosling A."/>
        </authorList>
    </citation>
    <scope>NUCLEOTIDE SEQUENCE [LARGE SCALE GENOMIC DNA]</scope>
    <source>
        <strain evidence="1 2">120-4 pot B 10/14</strain>
    </source>
</reference>
<name>A0ABN7UP75_GIGMA</name>
<evidence type="ECO:0000313" key="1">
    <source>
        <dbReference type="EMBL" id="CAG8644617.1"/>
    </source>
</evidence>
<accession>A0ABN7UP75</accession>
<gene>
    <name evidence="1" type="ORF">GMARGA_LOCUS9029</name>
</gene>
<dbReference type="Proteomes" id="UP000789901">
    <property type="component" value="Unassembled WGS sequence"/>
</dbReference>
<comment type="caution">
    <text evidence="1">The sequence shown here is derived from an EMBL/GenBank/DDBJ whole genome shotgun (WGS) entry which is preliminary data.</text>
</comment>
<sequence length="276" mass="32135">MECKTTKSQQFHSLAGKKWKEAEAATKWVKVSIEDKIKESVELRDIEITIGEDIEAVDKEVSIINLVEVVRSMARIFYEREHTQKEGPIYLFDKMRELLSQIDPSLKKFFNQLYSLAQPFEHCKQTMGHSVGTSNEGLNTLANISITTTARAVDYKKKQISENHRKYIKKSLKNFRELVFDKYSLFFNDIYKGIFGENKVLIDFVYLKFGNGCKNIEFLYLTDLLSNLIPLVLDIYVVHHREDNWLAYEEAYNVKIATGDTTIEELEFAKKSFLEL</sequence>
<keyword evidence="2" id="KW-1185">Reference proteome</keyword>
<organism evidence="1 2">
    <name type="scientific">Gigaspora margarita</name>
    <dbReference type="NCBI Taxonomy" id="4874"/>
    <lineage>
        <taxon>Eukaryota</taxon>
        <taxon>Fungi</taxon>
        <taxon>Fungi incertae sedis</taxon>
        <taxon>Mucoromycota</taxon>
        <taxon>Glomeromycotina</taxon>
        <taxon>Glomeromycetes</taxon>
        <taxon>Diversisporales</taxon>
        <taxon>Gigasporaceae</taxon>
        <taxon>Gigaspora</taxon>
    </lineage>
</organism>
<evidence type="ECO:0000313" key="2">
    <source>
        <dbReference type="Proteomes" id="UP000789901"/>
    </source>
</evidence>
<proteinExistence type="predicted"/>
<dbReference type="EMBL" id="CAJVQB010004753">
    <property type="protein sequence ID" value="CAG8644617.1"/>
    <property type="molecule type" value="Genomic_DNA"/>
</dbReference>